<evidence type="ECO:0000256" key="6">
    <source>
        <dbReference type="ARBA" id="ARBA00048128"/>
    </source>
</evidence>
<evidence type="ECO:0000313" key="10">
    <source>
        <dbReference type="Proteomes" id="UP000280960"/>
    </source>
</evidence>
<keyword evidence="5 7" id="KW-0548">Nucleotidyltransferase</keyword>
<dbReference type="RefSeq" id="WP_122015201.1">
    <property type="nucleotide sequence ID" value="NZ_CP033169.1"/>
</dbReference>
<evidence type="ECO:0000256" key="1">
    <source>
        <dbReference type="ARBA" id="ARBA00005164"/>
    </source>
</evidence>
<dbReference type="PANTHER" id="PTHR43197:SF1">
    <property type="entry name" value="UTP--GLUCOSE-1-PHOSPHATE URIDYLYLTRANSFERASE"/>
    <property type="match status" value="1"/>
</dbReference>
<evidence type="ECO:0000259" key="8">
    <source>
        <dbReference type="Pfam" id="PF00483"/>
    </source>
</evidence>
<dbReference type="EMBL" id="CP033169">
    <property type="protein sequence ID" value="AYO31369.1"/>
    <property type="molecule type" value="Genomic_DNA"/>
</dbReference>
<dbReference type="GO" id="GO:0003983">
    <property type="term" value="F:UTP:glucose-1-phosphate uridylyltransferase activity"/>
    <property type="evidence" value="ECO:0007669"/>
    <property type="project" value="UniProtKB-EC"/>
</dbReference>
<dbReference type="CDD" id="cd02541">
    <property type="entry name" value="UGPase_prokaryotic"/>
    <property type="match status" value="1"/>
</dbReference>
<dbReference type="KEGG" id="bacg:D2962_12860"/>
<dbReference type="InterPro" id="IPR005835">
    <property type="entry name" value="NTP_transferase_dom"/>
</dbReference>
<evidence type="ECO:0000256" key="4">
    <source>
        <dbReference type="ARBA" id="ARBA00022679"/>
    </source>
</evidence>
<dbReference type="PANTHER" id="PTHR43197">
    <property type="entry name" value="UTP--GLUCOSE-1-PHOSPHATE URIDYLYLTRANSFERASE"/>
    <property type="match status" value="1"/>
</dbReference>
<evidence type="ECO:0000256" key="5">
    <source>
        <dbReference type="ARBA" id="ARBA00022695"/>
    </source>
</evidence>
<keyword evidence="4 7" id="KW-0808">Transferase</keyword>
<comment type="catalytic activity">
    <reaction evidence="6 7">
        <text>alpha-D-glucose 1-phosphate + UTP + H(+) = UDP-alpha-D-glucose + diphosphate</text>
        <dbReference type="Rhea" id="RHEA:19889"/>
        <dbReference type="ChEBI" id="CHEBI:15378"/>
        <dbReference type="ChEBI" id="CHEBI:33019"/>
        <dbReference type="ChEBI" id="CHEBI:46398"/>
        <dbReference type="ChEBI" id="CHEBI:58601"/>
        <dbReference type="ChEBI" id="CHEBI:58885"/>
        <dbReference type="EC" id="2.7.7.9"/>
    </reaction>
</comment>
<dbReference type="GO" id="GO:0006011">
    <property type="term" value="P:UDP-alpha-D-glucose metabolic process"/>
    <property type="evidence" value="ECO:0007669"/>
    <property type="project" value="InterPro"/>
</dbReference>
<keyword evidence="10" id="KW-1185">Reference proteome</keyword>
<comment type="pathway">
    <text evidence="1">Glycolipid metabolism; diglucosyl-diacylglycerol biosynthesis.</text>
</comment>
<dbReference type="NCBIfam" id="TIGR01099">
    <property type="entry name" value="galU"/>
    <property type="match status" value="1"/>
</dbReference>
<dbReference type="EC" id="2.7.7.9" evidence="3 7"/>
<dbReference type="InterPro" id="IPR005771">
    <property type="entry name" value="GalU_uridylyltTrfase_bac/arc"/>
</dbReference>
<name>A0A3G2R7H9_9FIRM</name>
<evidence type="ECO:0000313" key="9">
    <source>
        <dbReference type="EMBL" id="AYO31369.1"/>
    </source>
</evidence>
<dbReference type="InterPro" id="IPR029044">
    <property type="entry name" value="Nucleotide-diphossugar_trans"/>
</dbReference>
<proteinExistence type="inferred from homology"/>
<organism evidence="9 10">
    <name type="scientific">Biomaibacter acetigenes</name>
    <dbReference type="NCBI Taxonomy" id="2316383"/>
    <lineage>
        <taxon>Bacteria</taxon>
        <taxon>Bacillati</taxon>
        <taxon>Bacillota</taxon>
        <taxon>Clostridia</taxon>
        <taxon>Thermosediminibacterales</taxon>
        <taxon>Tepidanaerobacteraceae</taxon>
        <taxon>Biomaibacter</taxon>
    </lineage>
</organism>
<dbReference type="Pfam" id="PF00483">
    <property type="entry name" value="NTP_transferase"/>
    <property type="match status" value="1"/>
</dbReference>
<evidence type="ECO:0000256" key="7">
    <source>
        <dbReference type="RuleBase" id="RU361259"/>
    </source>
</evidence>
<dbReference type="AlphaFoldDB" id="A0A3G2R7H9"/>
<reference evidence="9 10" key="1">
    <citation type="submission" date="2018-10" db="EMBL/GenBank/DDBJ databases">
        <authorList>
            <person name="Zhang X."/>
        </authorList>
    </citation>
    <scope>NUCLEOTIDE SEQUENCE [LARGE SCALE GENOMIC DNA]</scope>
    <source>
        <strain evidence="9 10">SK-G1</strain>
    </source>
</reference>
<comment type="similarity">
    <text evidence="2 7">Belongs to the UDPGP type 2 family.</text>
</comment>
<sequence length="303" mass="34296">MKIKKAIIPAAGLGIRFLPATKAQPKEMLPIVDKPTIQFIVEEAVKSGIEEILIVTGRNKRAIEDHFDKSVELELELKKKGKESLLNLVEDISNMVDIHYIRQKEPRGLGHAIYCARTFVGDEPFAVMLGDDVIDAKEPVLKQMINVYERFNCSILGVQQVPEDDVDKYGIIDASLIEKDIYKVNNLVEKPKKKDAPSRMGILGRYIITPRIFEILENTKPGAGGEIQLTDALKELLNFEVIYAYNFEGRRYDVGDKLGYLIATVEHALKRDDLKQEFGKYLINLMKNHLKSIEEAAALNDKQ</sequence>
<protein>
    <recommendedName>
        <fullName evidence="3 7">UTP--glucose-1-phosphate uridylyltransferase</fullName>
        <ecNumber evidence="3 7">2.7.7.9</ecNumber>
    </recommendedName>
    <alternativeName>
        <fullName evidence="7">UDP-glucose pyrophosphorylase</fullName>
    </alternativeName>
</protein>
<dbReference type="FunFam" id="3.90.550.10:FF:000045">
    <property type="entry name" value="UTP--glucose-1-phosphate uridylyltransferase"/>
    <property type="match status" value="1"/>
</dbReference>
<accession>A0A3G2R7H9</accession>
<dbReference type="Gene3D" id="3.90.550.10">
    <property type="entry name" value="Spore Coat Polysaccharide Biosynthesis Protein SpsA, Chain A"/>
    <property type="match status" value="1"/>
</dbReference>
<evidence type="ECO:0000256" key="3">
    <source>
        <dbReference type="ARBA" id="ARBA00012415"/>
    </source>
</evidence>
<dbReference type="Proteomes" id="UP000280960">
    <property type="component" value="Chromosome"/>
</dbReference>
<dbReference type="SUPFAM" id="SSF53448">
    <property type="entry name" value="Nucleotide-diphospho-sugar transferases"/>
    <property type="match status" value="1"/>
</dbReference>
<evidence type="ECO:0000256" key="2">
    <source>
        <dbReference type="ARBA" id="ARBA00006890"/>
    </source>
</evidence>
<feature type="domain" description="Nucleotidyl transferase" evidence="8">
    <location>
        <begin position="5"/>
        <end position="262"/>
    </location>
</feature>
<gene>
    <name evidence="9" type="primary">galU</name>
    <name evidence="9" type="ORF">D2962_12860</name>
</gene>